<name>A0A0C5VCY0_9GAMM</name>
<protein>
    <submittedName>
        <fullName evidence="1">Uncharacterized protein</fullName>
    </submittedName>
</protein>
<gene>
    <name evidence="1" type="ORF">YC6258_00307</name>
</gene>
<dbReference type="AlphaFoldDB" id="A0A0C5VCY0"/>
<accession>A0A0C5VCY0</accession>
<dbReference type="EMBL" id="CP007142">
    <property type="protein sequence ID" value="AJQ92357.1"/>
    <property type="molecule type" value="Genomic_DNA"/>
</dbReference>
<dbReference type="Proteomes" id="UP000032266">
    <property type="component" value="Chromosome"/>
</dbReference>
<dbReference type="KEGG" id="gsn:YC6258_00307"/>
<sequence length="37" mass="4102">MLRELSQCNNSLVSLLAVFGDSKSNTLTSAQQYLLKQ</sequence>
<keyword evidence="2" id="KW-1185">Reference proteome</keyword>
<dbReference type="STRING" id="1445510.YC6258_00307"/>
<evidence type="ECO:0000313" key="2">
    <source>
        <dbReference type="Proteomes" id="UP000032266"/>
    </source>
</evidence>
<reference evidence="1 2" key="1">
    <citation type="submission" date="2014-01" db="EMBL/GenBank/DDBJ databases">
        <title>Full genme sequencing of cellulolytic bacterium Gynuella sunshinyii YC6258T gen. nov., sp. nov.</title>
        <authorList>
            <person name="Khan H."/>
            <person name="Chung E.J."/>
            <person name="Chung Y.R."/>
        </authorList>
    </citation>
    <scope>NUCLEOTIDE SEQUENCE [LARGE SCALE GENOMIC DNA]</scope>
    <source>
        <strain evidence="1 2">YC6258</strain>
    </source>
</reference>
<proteinExistence type="predicted"/>
<organism evidence="1 2">
    <name type="scientific">Gynuella sunshinyii YC6258</name>
    <dbReference type="NCBI Taxonomy" id="1445510"/>
    <lineage>
        <taxon>Bacteria</taxon>
        <taxon>Pseudomonadati</taxon>
        <taxon>Pseudomonadota</taxon>
        <taxon>Gammaproteobacteria</taxon>
        <taxon>Oceanospirillales</taxon>
        <taxon>Saccharospirillaceae</taxon>
        <taxon>Gynuella</taxon>
    </lineage>
</organism>
<evidence type="ECO:0000313" key="1">
    <source>
        <dbReference type="EMBL" id="AJQ92357.1"/>
    </source>
</evidence>
<dbReference type="HOGENOM" id="CLU_3344201_0_0_6"/>